<dbReference type="InterPro" id="IPR010982">
    <property type="entry name" value="Lambda_DNA-bd_dom_sf"/>
</dbReference>
<dbReference type="InterPro" id="IPR028082">
    <property type="entry name" value="Peripla_BP_I"/>
</dbReference>
<dbReference type="EMBL" id="CAEZXH010000020">
    <property type="protein sequence ID" value="CAB4680367.1"/>
    <property type="molecule type" value="Genomic_DNA"/>
</dbReference>
<evidence type="ECO:0000256" key="1">
    <source>
        <dbReference type="ARBA" id="ARBA00023015"/>
    </source>
</evidence>
<dbReference type="CDD" id="cd01392">
    <property type="entry name" value="HTH_LacI"/>
    <property type="match status" value="1"/>
</dbReference>
<dbReference type="InterPro" id="IPR046335">
    <property type="entry name" value="LacI/GalR-like_sensor"/>
</dbReference>
<dbReference type="SUPFAM" id="SSF47413">
    <property type="entry name" value="lambda repressor-like DNA-binding domains"/>
    <property type="match status" value="1"/>
</dbReference>
<evidence type="ECO:0000313" key="5">
    <source>
        <dbReference type="EMBL" id="CAB4588759.1"/>
    </source>
</evidence>
<feature type="domain" description="HTH lacI-type" evidence="4">
    <location>
        <begin position="3"/>
        <end position="57"/>
    </location>
</feature>
<dbReference type="AlphaFoldDB" id="A0A6J6FM17"/>
<dbReference type="GO" id="GO:0003700">
    <property type="term" value="F:DNA-binding transcription factor activity"/>
    <property type="evidence" value="ECO:0007669"/>
    <property type="project" value="TreeGrafter"/>
</dbReference>
<keyword evidence="3" id="KW-0804">Transcription</keyword>
<evidence type="ECO:0000313" key="7">
    <source>
        <dbReference type="EMBL" id="CAB4778634.1"/>
    </source>
</evidence>
<evidence type="ECO:0000259" key="4">
    <source>
        <dbReference type="PROSITE" id="PS50932"/>
    </source>
</evidence>
<dbReference type="PANTHER" id="PTHR30146">
    <property type="entry name" value="LACI-RELATED TRANSCRIPTIONAL REPRESSOR"/>
    <property type="match status" value="1"/>
</dbReference>
<proteinExistence type="predicted"/>
<dbReference type="Pfam" id="PF00356">
    <property type="entry name" value="LacI"/>
    <property type="match status" value="1"/>
</dbReference>
<dbReference type="Gene3D" id="3.40.50.2300">
    <property type="match status" value="2"/>
</dbReference>
<reference evidence="5" key="1">
    <citation type="submission" date="2020-05" db="EMBL/GenBank/DDBJ databases">
        <authorList>
            <person name="Chiriac C."/>
            <person name="Salcher M."/>
            <person name="Ghai R."/>
            <person name="Kavagutti S V."/>
        </authorList>
    </citation>
    <scope>NUCLEOTIDE SEQUENCE</scope>
</reference>
<keyword evidence="1" id="KW-0805">Transcription regulation</keyword>
<keyword evidence="2" id="KW-0238">DNA-binding</keyword>
<dbReference type="Gene3D" id="1.10.260.40">
    <property type="entry name" value="lambda repressor-like DNA-binding domains"/>
    <property type="match status" value="1"/>
</dbReference>
<accession>A0A6J6FM17</accession>
<dbReference type="EMBL" id="CAEZZS010000035">
    <property type="protein sequence ID" value="CAB4778634.1"/>
    <property type="molecule type" value="Genomic_DNA"/>
</dbReference>
<organism evidence="5">
    <name type="scientific">freshwater metagenome</name>
    <dbReference type="NCBI Taxonomy" id="449393"/>
    <lineage>
        <taxon>unclassified sequences</taxon>
        <taxon>metagenomes</taxon>
        <taxon>ecological metagenomes</taxon>
    </lineage>
</organism>
<dbReference type="GO" id="GO:0000976">
    <property type="term" value="F:transcription cis-regulatory region binding"/>
    <property type="evidence" value="ECO:0007669"/>
    <property type="project" value="TreeGrafter"/>
</dbReference>
<dbReference type="EMBL" id="CAFBLI010000026">
    <property type="protein sequence ID" value="CAB4862677.1"/>
    <property type="molecule type" value="Genomic_DNA"/>
</dbReference>
<dbReference type="EMBL" id="CAEZUJ010000001">
    <property type="protein sequence ID" value="CAB4588759.1"/>
    <property type="molecule type" value="Genomic_DNA"/>
</dbReference>
<dbReference type="SUPFAM" id="SSF53822">
    <property type="entry name" value="Periplasmic binding protein-like I"/>
    <property type="match status" value="1"/>
</dbReference>
<sequence length="334" mass="36313">MAISIRDVASRAQVAVGTVSNFLNRPDRVAVATRKKIEAAIADLNFVPNASARHLRSGSSRTIGLLVPDITNPFFTEVARGAGDTASENDYTLLLCNSDEDPKKEERHLKVLIEQRICGLLITPSFEGLAGVAELNRRNIPTTFIDRKAESLDQSSVSMDDFHGGKSAIEYLASLGHTSIAWVNGPNSLAQCVNREAGVMNSAKEKNIIISKFQVSQMRSQNGYEVAQKILESNSQITAIFCANDLMALGVLRALLENGKTIPEDYALIGYDDIGFSASASIPLTSIAQPAYKLGALAAQMIINEVEHGKNFKHEQIVFKPELVIRASTQALRK</sequence>
<dbReference type="CDD" id="cd06267">
    <property type="entry name" value="PBP1_LacI_sugar_binding-like"/>
    <property type="match status" value="1"/>
</dbReference>
<dbReference type="PANTHER" id="PTHR30146:SF109">
    <property type="entry name" value="HTH-TYPE TRANSCRIPTIONAL REGULATOR GALS"/>
    <property type="match status" value="1"/>
</dbReference>
<dbReference type="SMART" id="SM00354">
    <property type="entry name" value="HTH_LACI"/>
    <property type="match status" value="1"/>
</dbReference>
<dbReference type="Pfam" id="PF13377">
    <property type="entry name" value="Peripla_BP_3"/>
    <property type="match status" value="1"/>
</dbReference>
<evidence type="ECO:0000313" key="8">
    <source>
        <dbReference type="EMBL" id="CAB4862677.1"/>
    </source>
</evidence>
<dbReference type="InterPro" id="IPR000843">
    <property type="entry name" value="HTH_LacI"/>
</dbReference>
<evidence type="ECO:0000313" key="6">
    <source>
        <dbReference type="EMBL" id="CAB4680367.1"/>
    </source>
</evidence>
<dbReference type="PROSITE" id="PS50932">
    <property type="entry name" value="HTH_LACI_2"/>
    <property type="match status" value="1"/>
</dbReference>
<evidence type="ECO:0000256" key="2">
    <source>
        <dbReference type="ARBA" id="ARBA00023125"/>
    </source>
</evidence>
<gene>
    <name evidence="5" type="ORF">UFOPK1811_00026</name>
    <name evidence="6" type="ORF">UFOPK2360_00497</name>
    <name evidence="7" type="ORF">UFOPK2922_00853</name>
    <name evidence="8" type="ORF">UFOPK3306_00507</name>
</gene>
<name>A0A6J6FM17_9ZZZZ</name>
<protein>
    <submittedName>
        <fullName evidence="5">Unannotated protein</fullName>
    </submittedName>
</protein>
<evidence type="ECO:0000256" key="3">
    <source>
        <dbReference type="ARBA" id="ARBA00023163"/>
    </source>
</evidence>